<evidence type="ECO:0000313" key="5">
    <source>
        <dbReference type="Proteomes" id="UP000708208"/>
    </source>
</evidence>
<keyword evidence="1 2" id="KW-0175">Coiled coil</keyword>
<evidence type="ECO:0000256" key="2">
    <source>
        <dbReference type="SAM" id="Coils"/>
    </source>
</evidence>
<keyword evidence="5" id="KW-1185">Reference proteome</keyword>
<dbReference type="CDD" id="cd15843">
    <property type="entry name" value="R-SNARE"/>
    <property type="match status" value="1"/>
</dbReference>
<dbReference type="InterPro" id="IPR042855">
    <property type="entry name" value="V_SNARE_CC"/>
</dbReference>
<evidence type="ECO:0000256" key="1">
    <source>
        <dbReference type="PROSITE-ProRule" id="PRU00290"/>
    </source>
</evidence>
<dbReference type="PROSITE" id="PS50892">
    <property type="entry name" value="V_SNARE"/>
    <property type="match status" value="1"/>
</dbReference>
<protein>
    <recommendedName>
        <fullName evidence="3">V-SNARE coiled-coil homology domain-containing protein</fullName>
    </recommendedName>
</protein>
<name>A0A8J2JBA9_9HEXA</name>
<feature type="domain" description="V-SNARE coiled-coil homology" evidence="3">
    <location>
        <begin position="71"/>
        <end position="131"/>
    </location>
</feature>
<sequence length="135" mass="15100">MTSFLGTPSHDTITSEKDMIQDTNTTMSNSPSKQKFGGRATIGRFSKQNEAEAEILLDNEKELKDTHTVNKIENVKKDVEKVIDITREVVKSFEDRGEKIEDLKTSAENLESLSNAMETNAKLLAKKHKSTNKNG</sequence>
<dbReference type="Proteomes" id="UP000708208">
    <property type="component" value="Unassembled WGS sequence"/>
</dbReference>
<accession>A0A8J2JBA9</accession>
<organism evidence="4 5">
    <name type="scientific">Allacma fusca</name>
    <dbReference type="NCBI Taxonomy" id="39272"/>
    <lineage>
        <taxon>Eukaryota</taxon>
        <taxon>Metazoa</taxon>
        <taxon>Ecdysozoa</taxon>
        <taxon>Arthropoda</taxon>
        <taxon>Hexapoda</taxon>
        <taxon>Collembola</taxon>
        <taxon>Symphypleona</taxon>
        <taxon>Sminthuridae</taxon>
        <taxon>Allacma</taxon>
    </lineage>
</organism>
<reference evidence="4" key="1">
    <citation type="submission" date="2021-06" db="EMBL/GenBank/DDBJ databases">
        <authorList>
            <person name="Hodson N. C."/>
            <person name="Mongue J. A."/>
            <person name="Jaron S. K."/>
        </authorList>
    </citation>
    <scope>NUCLEOTIDE SEQUENCE</scope>
</reference>
<comment type="caution">
    <text evidence="4">The sequence shown here is derived from an EMBL/GenBank/DDBJ whole genome shotgun (WGS) entry which is preliminary data.</text>
</comment>
<dbReference type="AlphaFoldDB" id="A0A8J2JBA9"/>
<feature type="coiled-coil region" evidence="2">
    <location>
        <begin position="100"/>
        <end position="127"/>
    </location>
</feature>
<dbReference type="EMBL" id="CAJVCH010045232">
    <property type="protein sequence ID" value="CAG7717366.1"/>
    <property type="molecule type" value="Genomic_DNA"/>
</dbReference>
<evidence type="ECO:0000313" key="4">
    <source>
        <dbReference type="EMBL" id="CAG7717366.1"/>
    </source>
</evidence>
<proteinExistence type="predicted"/>
<gene>
    <name evidence="4" type="ORF">AFUS01_LOCUS6826</name>
</gene>
<dbReference type="Pfam" id="PF00957">
    <property type="entry name" value="Synaptobrevin"/>
    <property type="match status" value="1"/>
</dbReference>
<evidence type="ECO:0000259" key="3">
    <source>
        <dbReference type="PROSITE" id="PS50892"/>
    </source>
</evidence>